<evidence type="ECO:0000256" key="1">
    <source>
        <dbReference type="SAM" id="MobiDB-lite"/>
    </source>
</evidence>
<feature type="compositionally biased region" description="Low complexity" evidence="1">
    <location>
        <begin position="2782"/>
        <end position="2804"/>
    </location>
</feature>
<dbReference type="PANTHER" id="PTHR45725">
    <property type="entry name" value="FORMIN HOMOLOGY 2 FAMILY MEMBER"/>
    <property type="match status" value="1"/>
</dbReference>
<feature type="region of interest" description="Disordered" evidence="1">
    <location>
        <begin position="1152"/>
        <end position="1171"/>
    </location>
</feature>
<dbReference type="OrthoDB" id="548232at2759"/>
<feature type="region of interest" description="Disordered" evidence="1">
    <location>
        <begin position="2949"/>
        <end position="2973"/>
    </location>
</feature>
<dbReference type="PANTHER" id="PTHR45725:SF18">
    <property type="entry name" value="ORC1-LIKE AAA ATPASE DOMAIN-CONTAINING PROTEIN"/>
    <property type="match status" value="1"/>
</dbReference>
<feature type="compositionally biased region" description="Basic and acidic residues" evidence="1">
    <location>
        <begin position="2956"/>
        <end position="2967"/>
    </location>
</feature>
<comment type="caution">
    <text evidence="2">The sequence shown here is derived from an EMBL/GenBank/DDBJ whole genome shotgun (WGS) entry which is preliminary data.</text>
</comment>
<evidence type="ECO:0000313" key="2">
    <source>
        <dbReference type="EMBL" id="KAG2502109.1"/>
    </source>
</evidence>
<organism evidence="2 3">
    <name type="scientific">Edaphochlamys debaryana</name>
    <dbReference type="NCBI Taxonomy" id="47281"/>
    <lineage>
        <taxon>Eukaryota</taxon>
        <taxon>Viridiplantae</taxon>
        <taxon>Chlorophyta</taxon>
        <taxon>core chlorophytes</taxon>
        <taxon>Chlorophyceae</taxon>
        <taxon>CS clade</taxon>
        <taxon>Chlamydomonadales</taxon>
        <taxon>Chlamydomonadales incertae sedis</taxon>
        <taxon>Edaphochlamys</taxon>
    </lineage>
</organism>
<feature type="compositionally biased region" description="Low complexity" evidence="1">
    <location>
        <begin position="2817"/>
        <end position="2829"/>
    </location>
</feature>
<feature type="region of interest" description="Disordered" evidence="1">
    <location>
        <begin position="2890"/>
        <end position="2936"/>
    </location>
</feature>
<reference evidence="2" key="1">
    <citation type="journal article" date="2020" name="bioRxiv">
        <title>Comparative genomics of Chlamydomonas.</title>
        <authorList>
            <person name="Craig R.J."/>
            <person name="Hasan A.R."/>
            <person name="Ness R.W."/>
            <person name="Keightley P.D."/>
        </authorList>
    </citation>
    <scope>NUCLEOTIDE SEQUENCE</scope>
    <source>
        <strain evidence="2">CCAP 11/70</strain>
    </source>
</reference>
<feature type="region of interest" description="Disordered" evidence="1">
    <location>
        <begin position="974"/>
        <end position="1010"/>
    </location>
</feature>
<name>A0A835YHW2_9CHLO</name>
<gene>
    <name evidence="2" type="ORF">HYH03_000601</name>
</gene>
<proteinExistence type="predicted"/>
<sequence>MRLDKADTPSLAVELLKNSKASPAATSTMTFLHIAGLRALARCYAPKEARSKLSPRGDDMIDLQNCIRDSVSELHARLGLLSYSQLADALASLAVLLPLAQWPLRKDRLLPELAAALPAAAAAADRVSPVPLPDLRSGLGALRDLAIAGSTGGWPSAGPAMAAAANYLRRDLYGSQDVKKRLGSADMAGLCAAVELAALFDVDPGPSFVASACGRMSRLLAEATEAGVRAELDRAAAARIEAKAQAKAAQETAQSDGDDNHQGENAGDGSSSTASRRKDRGAPGSGKRTRGGAPTAVKHQPFDVTSLARALIAWCRASPQHAAPSDAWLQAHAAAVLRAYDPATAHRRWELACKLEKAQRALRFLKAETAGKGPGSKKAGKLNPAASSDPSDTEGGDAKEGAPASRRRSRKKEGGRGAEGAAAVSAAPAVKDSAAGVKPGKDAVILARLEAKVTSLTAQIKALGPVVSSDLTAPPPGGSASKQKQAPPLSGPWRADGMVLLLVSLGTRLGPRAGEEVGRLAEAAVAAHLEDMPPSQLVAALTALAMLQHRPSAELVPAALRRLAPALGKLQGQDGNRLLRALRTFEYTPPASARDGAPSATTLLSSISVDLSSTDDLVCFLQSCQQWNVPYPRLETLQTSVEQRVLYDLPPDRVSTLSARAQMVAKDVAPKAGIHTPGPESDGRLRSQLLFGVMLPLASLRQAFANPDMLDIALADWHSNGYPGLDASNAALVLNSFAFNRSWPLLPGFRRELLALMPTALAAPCASPRDLSRLLLAVGRAVRLIADKVQRSKEPDLAAAVAPATAAALLPALERLMALRPSASHLGLAAQGLFVEARWRPTQLEPAAGQPGPAATAADPDAPSRQLLARMLEAARASLAADTDAASGPRQPGDSDRAASEAGGGRAAGPDTRALAGGVLPLAYLLSACVELRHRPSTDILAVLYVGATGALRRNTQVENTVQLLNALSAVERGQGPGGAPAGEPSAAPSKETAIEAGAAPPAATRRRAQQDAAYQAARAELLATLALALLQEQSLKVLSAQPDALVTSVRQLAVLGLRPEPTWLESYVSTVKDLAPQLSRTGLAYAAEGLALLRAAPPVVVLEVLLAQAEREDLRRFDVFPLGLLLGGVHTLWQNRLREQGQLDERVMPTEVKSGSGAAGKPRRRRAAGVGQPALPLSDKALNIIYRATALFVSEDRREKVLPRYSQAQLLMVSGAVAALELQRSRERGGRVATADLLGRVEPEWLLECCTSLIQARIASARATGQVLAPPPQLVVSLLRLASYTLCGSQDIVRLPRSSAVSAPSSATNEASRLVIEVSAGAAQAVSRYVRLALGDLARESGIKGPKLGKGRAGRSVNGTAQGLVPSTSEWATLLEAVLAAGIPLETPFLAAYASSLFGSVVATSSRPAVNSDGMSAEEAKAVADEEAWEQLCGGMSSLLLRALPWAPAAQQITRLHSGLLDRPEALEAASGGQLAIMATYAAAVGKLFSQREWWRTLANEVRRRGPPPPVAAAAVARQKLQSSAEPEAAITEAVDAWGEEYDSVRLCLDDLAAMVYGMDQAGLAGRRVEDADAWVRQLLEMSAETGATVSTAVTPPSEQQLLRALALLWTSRRLGRLECVPPRVWAVAFGHTGPAPWPQPAKALPAKQLGQLALLWAEVARAGNPAGLAGPSSEFGADLLAGLEAASKQGAHVLQPTEAAAGLVYLSLPSAEVAGLYPSLALSATAGLGAEVPLEDIGPLLERVPALPFTALQSLVERLTAKAAKQEGGGKGQAELLRLPVAERVELARRVLLAAPPSDPYSIQAVLPLLQALLPNAEAELYGMAAQERIGPAVLAAALDALEEVTIRTDEPVSGQTAVVAACMAAGALAHAAKAKAPKVKRPAATPGEASSLPPERLAPLAAAILVASGGGRLPGSAASALIRLLSVDGVPQLMPVTVIDAAVGRSLQDTGRPMPDATAAALDARMRFADSASASPAYQDVARARALRRAGASARRSHAALLALHAQPGQAGSLAPDQILVVLRELYDSGVVERVAPMERHLGLVLDVLDPDEAPEPIGGGTDGSVAGTGAAKGAAPDAALAPAEQGTRALGADGPAGAGDGGAKRPATAAGGGGTSAPAGDEPLPPGGADDEGAEEHIPHSLAAAKKAKVDAHAEALKHRPARLRPFSRLALQLLRRFQVLTQKGYSSVEHAAEALELIQRLRSRLEGMEGRHRFWGCVQGVASASTASLRDSRAGAEPLLQGRDGPLWRLLEAGFTLAGKSFTANQHSAVAVMLARYDGWGISVEDSREAGQLADATRETVAAAGRDSLRDTLYTYCGITGVYFVQAYDSLRIVRQAQPLLQRHREALAPFPGMTMTPRPKLARDGEETPMSPFLSTRQLGVLFGLTLHGRNSADGLDQELAEARDEVGELYRSSLDRLAARTDLPPLAHLTAVLRALEPAVVVHPQGEVVPEGVYDTELPVERWLAPPLLRILTGEADRLYGPYGDGPYDLGDVDQAAFEEALRSRSQGRSREGPTDVTALVLQQGIDLALLQAPVRVDGETLVAGLVRDRFRPAAMARGLQRLQDMQLPGRGWPDGRRQYRSSSYDVALRWDGVFLPPWLAPPVGSRHSDGSDPAGDALREAYARRAGAWLAAARGVHRTLFGANREEALRERLQAAGYERGKGRWATLFAAFEEDTIWGGVGGGIEALAAELRRALEILRPEEPDDQANFPLFPLGLVGAAPATAYRDTGGRGDSAGGGVGGGEALQAALRDAAAQAAGAFSDLAQRLRKGPGPEEAGAASSEASPPAAEADAVAPSSPPAPSGPPRSQEAPQRAAEAAARTPPPRPLVSAAEVGAQAPRTAQPPPATPSTSGAAEHPINPFEVAAEFQRKLAELGIEVDAEAEAKVKRDPGKASRSPASPTPREPPRDGGVGPRPEAPNSPSRDEAARLLLGNIAKAATGLAADAAEAVRDVKEKQEQEGGFGRVLGNAVSGLFKKMVGGDPVRTDLWSEEMWGKGGEEQGPVEQTRIDEQGGNGGKGFSGGKGKAKRR</sequence>
<protein>
    <submittedName>
        <fullName evidence="2">Uncharacterized protein</fullName>
    </submittedName>
</protein>
<feature type="compositionally biased region" description="Gly residues" evidence="1">
    <location>
        <begin position="3021"/>
        <end position="3032"/>
    </location>
</feature>
<feature type="compositionally biased region" description="Low complexity" evidence="1">
    <location>
        <begin position="982"/>
        <end position="1004"/>
    </location>
</feature>
<feature type="region of interest" description="Disordered" evidence="1">
    <location>
        <begin position="879"/>
        <end position="912"/>
    </location>
</feature>
<feature type="compositionally biased region" description="Low complexity" evidence="1">
    <location>
        <begin position="419"/>
        <end position="434"/>
    </location>
</feature>
<accession>A0A835YHW2</accession>
<dbReference type="EMBL" id="JAEHOE010000001">
    <property type="protein sequence ID" value="KAG2502109.1"/>
    <property type="molecule type" value="Genomic_DNA"/>
</dbReference>
<evidence type="ECO:0000313" key="3">
    <source>
        <dbReference type="Proteomes" id="UP000612055"/>
    </source>
</evidence>
<feature type="region of interest" description="Disordered" evidence="1">
    <location>
        <begin position="2056"/>
        <end position="2138"/>
    </location>
</feature>
<dbReference type="Proteomes" id="UP000612055">
    <property type="component" value="Unassembled WGS sequence"/>
</dbReference>
<feature type="compositionally biased region" description="Low complexity" evidence="1">
    <location>
        <begin position="2067"/>
        <end position="2097"/>
    </location>
</feature>
<dbReference type="InterPro" id="IPR051425">
    <property type="entry name" value="Formin_Homology"/>
</dbReference>
<feature type="region of interest" description="Disordered" evidence="1">
    <location>
        <begin position="367"/>
        <end position="434"/>
    </location>
</feature>
<feature type="region of interest" description="Disordered" evidence="1">
    <location>
        <begin position="2776"/>
        <end position="2870"/>
    </location>
</feature>
<keyword evidence="3" id="KW-1185">Reference proteome</keyword>
<feature type="compositionally biased region" description="Basic and acidic residues" evidence="1">
    <location>
        <begin position="2891"/>
        <end position="2901"/>
    </location>
</feature>
<feature type="region of interest" description="Disordered" evidence="1">
    <location>
        <begin position="467"/>
        <end position="491"/>
    </location>
</feature>
<feature type="region of interest" description="Disordered" evidence="1">
    <location>
        <begin position="246"/>
        <end position="300"/>
    </location>
</feature>
<feature type="region of interest" description="Disordered" evidence="1">
    <location>
        <begin position="3002"/>
        <end position="3038"/>
    </location>
</feature>